<dbReference type="SMART" id="SM00013">
    <property type="entry name" value="LRRNT"/>
    <property type="match status" value="1"/>
</dbReference>
<keyword evidence="1" id="KW-0433">Leucine-rich repeat</keyword>
<reference evidence="8 9" key="1">
    <citation type="submission" date="2018-08" db="EMBL/GenBank/DDBJ databases">
        <title>Genomic investigation of the strawberry pathogen Phytophthora fragariae indicates pathogenicity is determined by transcriptional variation in three key races.</title>
        <authorList>
            <person name="Adams T.M."/>
            <person name="Armitage A.D."/>
            <person name="Sobczyk M.K."/>
            <person name="Bates H.J."/>
            <person name="Dunwell J.M."/>
            <person name="Nellist C.F."/>
            <person name="Harrison R.J."/>
        </authorList>
    </citation>
    <scope>NUCLEOTIDE SEQUENCE [LARGE SCALE GENOMIC DNA]</scope>
    <source>
        <strain evidence="7 9">BC-1</strain>
        <strain evidence="6 10">NOV-5</strain>
        <strain evidence="5 8">NOV-9</strain>
    </source>
</reference>
<evidence type="ECO:0000313" key="7">
    <source>
        <dbReference type="EMBL" id="KAE9192087.1"/>
    </source>
</evidence>
<organism evidence="5 8">
    <name type="scientific">Phytophthora fragariae</name>
    <dbReference type="NCBI Taxonomy" id="53985"/>
    <lineage>
        <taxon>Eukaryota</taxon>
        <taxon>Sar</taxon>
        <taxon>Stramenopiles</taxon>
        <taxon>Oomycota</taxon>
        <taxon>Peronosporomycetes</taxon>
        <taxon>Peronosporales</taxon>
        <taxon>Peronosporaceae</taxon>
        <taxon>Phytophthora</taxon>
    </lineage>
</organism>
<evidence type="ECO:0000313" key="9">
    <source>
        <dbReference type="Proteomes" id="UP000440367"/>
    </source>
</evidence>
<accession>A0A6A3E4F6</accession>
<dbReference type="EMBL" id="QXGA01003144">
    <property type="protein sequence ID" value="KAE9086988.1"/>
    <property type="molecule type" value="Genomic_DNA"/>
</dbReference>
<evidence type="ECO:0000313" key="10">
    <source>
        <dbReference type="Proteomes" id="UP000440732"/>
    </source>
</evidence>
<gene>
    <name evidence="7" type="ORF">PF002_g24302</name>
    <name evidence="6" type="ORF">PF006_g25907</name>
    <name evidence="5" type="ORF">PF009_g24077</name>
</gene>
<dbReference type="Proteomes" id="UP000440732">
    <property type="component" value="Unassembled WGS sequence"/>
</dbReference>
<dbReference type="SUPFAM" id="SSF52058">
    <property type="entry name" value="L domain-like"/>
    <property type="match status" value="1"/>
</dbReference>
<proteinExistence type="predicted"/>
<dbReference type="GO" id="GO:0005886">
    <property type="term" value="C:plasma membrane"/>
    <property type="evidence" value="ECO:0007669"/>
    <property type="project" value="TreeGrafter"/>
</dbReference>
<evidence type="ECO:0000256" key="3">
    <source>
        <dbReference type="ARBA" id="ARBA00022737"/>
    </source>
</evidence>
<dbReference type="EMBL" id="QXGF01002200">
    <property type="protein sequence ID" value="KAE8925720.1"/>
    <property type="molecule type" value="Genomic_DNA"/>
</dbReference>
<evidence type="ECO:0000313" key="8">
    <source>
        <dbReference type="Proteomes" id="UP000429523"/>
    </source>
</evidence>
<evidence type="ECO:0000313" key="5">
    <source>
        <dbReference type="EMBL" id="KAE8925720.1"/>
    </source>
</evidence>
<dbReference type="InterPro" id="IPR000372">
    <property type="entry name" value="LRRNT"/>
</dbReference>
<dbReference type="InterPro" id="IPR050541">
    <property type="entry name" value="LRR_TM_domain-containing"/>
</dbReference>
<dbReference type="PANTHER" id="PTHR24369:SF210">
    <property type="entry name" value="CHAOPTIN-RELATED"/>
    <property type="match status" value="1"/>
</dbReference>
<sequence>MTSIESSHSDRMPGSVFATLDSRSLKLVAMLGLLLPLLLALLRDVGGCPTECQCIGQARVSVYCDFRGLEEVPINIPVTTTHLDLSGNKFTKVLPEMFLGHVVDSDGVFTKQTAALTQLKVLHLDLNPVAVVNEHAFDSTPSLKLIYLPFDVKIQHQAFAEMKTDKLTFDGFDRVESHPLEDPHFVAFFRSTS</sequence>
<name>A0A6A3E4F6_9STRA</name>
<dbReference type="PANTHER" id="PTHR24369">
    <property type="entry name" value="ANTIGEN BSP, PUTATIVE-RELATED"/>
    <property type="match status" value="1"/>
</dbReference>
<evidence type="ECO:0000259" key="4">
    <source>
        <dbReference type="SMART" id="SM00013"/>
    </source>
</evidence>
<dbReference type="EMBL" id="QXGD01002199">
    <property type="protein sequence ID" value="KAE9192087.1"/>
    <property type="molecule type" value="Genomic_DNA"/>
</dbReference>
<evidence type="ECO:0000256" key="2">
    <source>
        <dbReference type="ARBA" id="ARBA00022729"/>
    </source>
</evidence>
<keyword evidence="2" id="KW-0732">Signal</keyword>
<keyword evidence="3" id="KW-0677">Repeat</keyword>
<dbReference type="Proteomes" id="UP000429523">
    <property type="component" value="Unassembled WGS sequence"/>
</dbReference>
<dbReference type="AlphaFoldDB" id="A0A6A3E4F6"/>
<dbReference type="InterPro" id="IPR032675">
    <property type="entry name" value="LRR_dom_sf"/>
</dbReference>
<dbReference type="Pfam" id="PF01462">
    <property type="entry name" value="LRRNT"/>
    <property type="match status" value="1"/>
</dbReference>
<protein>
    <recommendedName>
        <fullName evidence="4">LRRNT domain-containing protein</fullName>
    </recommendedName>
</protein>
<comment type="caution">
    <text evidence="5">The sequence shown here is derived from an EMBL/GenBank/DDBJ whole genome shotgun (WGS) entry which is preliminary data.</text>
</comment>
<evidence type="ECO:0000256" key="1">
    <source>
        <dbReference type="ARBA" id="ARBA00022614"/>
    </source>
</evidence>
<dbReference type="Gene3D" id="3.80.10.10">
    <property type="entry name" value="Ribonuclease Inhibitor"/>
    <property type="match status" value="1"/>
</dbReference>
<feature type="domain" description="LRRNT" evidence="4">
    <location>
        <begin position="47"/>
        <end position="82"/>
    </location>
</feature>
<evidence type="ECO:0000313" key="6">
    <source>
        <dbReference type="EMBL" id="KAE9086988.1"/>
    </source>
</evidence>
<dbReference type="Proteomes" id="UP000440367">
    <property type="component" value="Unassembled WGS sequence"/>
</dbReference>